<evidence type="ECO:0000313" key="1">
    <source>
        <dbReference type="EMBL" id="PZR52398.1"/>
    </source>
</evidence>
<dbReference type="EMBL" id="QKWH01000010">
    <property type="protein sequence ID" value="PZR52398.1"/>
    <property type="molecule type" value="Genomic_DNA"/>
</dbReference>
<dbReference type="AlphaFoldDB" id="A0A2W5XRQ9"/>
<sequence length="442" mass="47475">MSVHDAATANLAAAYDVTAWQAILNAHEIPPRRTQASGWIDVRARLVWERDGEEYLETAAFAWTSRLVLVGCTARKILLGDADQCIYTFRVRDGVRVERITDAAAAAGAENTLVLPDVSHRDPSGVIPGVARAIQRRDFYSDAITEAINQRRFEVRLGIPLADEVEAVSATVQALRADGLGVAVFTHHNDMLAALSDGLDEAGINHEIAGLSDALAAALDAQVAMLRFAFNEAEWRDVLQELAVFVTSSVRGTAIPPLAKDIMAGNGATTLQARLLDVWSELDEAPDVETALATAARAHAALGLPAKSSAWEHAAQLLGSIRARAVRRNTRLGDERALVAAIAASAREATVSALTDLAGEPHAVELMNLYQTKGREADATVVVLRDSDFMGSEREPYPNTSRLLYVVFSRARQRIVVLLVGDARRLPGAVAPLATIFSAAPQ</sequence>
<name>A0A2W5XRQ9_9MICO</name>
<comment type="caution">
    <text evidence="1">The sequence shown here is derived from an EMBL/GenBank/DDBJ whole genome shotgun (WGS) entry which is preliminary data.</text>
</comment>
<dbReference type="Gene3D" id="3.40.50.300">
    <property type="entry name" value="P-loop containing nucleotide triphosphate hydrolases"/>
    <property type="match status" value="1"/>
</dbReference>
<evidence type="ECO:0000313" key="2">
    <source>
        <dbReference type="Proteomes" id="UP000248783"/>
    </source>
</evidence>
<gene>
    <name evidence="1" type="ORF">DNL40_12040</name>
</gene>
<reference evidence="1 2" key="1">
    <citation type="submission" date="2018-06" db="EMBL/GenBank/DDBJ databases">
        <title>Whole genome sequencing of a novel hydrocarbon degrading bacterial strain, PW21 isolated from oil contaminated produced water sample.</title>
        <authorList>
            <person name="Nagkirti P."/>
            <person name="Shaikh A."/>
            <person name="Gowdaman V."/>
            <person name="Engineer A.E."/>
            <person name="Dagar S."/>
            <person name="Dhakephalkar P.K."/>
        </authorList>
    </citation>
    <scope>NUCLEOTIDE SEQUENCE [LARGE SCALE GENOMIC DNA]</scope>
    <source>
        <strain evidence="1 2">PW21</strain>
    </source>
</reference>
<keyword evidence="2" id="KW-1185">Reference proteome</keyword>
<protein>
    <submittedName>
        <fullName evidence="1">Uncharacterized protein</fullName>
    </submittedName>
</protein>
<accession>A0A2W5XRQ9</accession>
<dbReference type="Proteomes" id="UP000248783">
    <property type="component" value="Unassembled WGS sequence"/>
</dbReference>
<proteinExistence type="predicted"/>
<dbReference type="SUPFAM" id="SSF52540">
    <property type="entry name" value="P-loop containing nucleoside triphosphate hydrolases"/>
    <property type="match status" value="1"/>
</dbReference>
<dbReference type="InterPro" id="IPR027417">
    <property type="entry name" value="P-loop_NTPase"/>
</dbReference>
<organism evidence="1 2">
    <name type="scientific">Xylanimonas oleitrophica</name>
    <dbReference type="NCBI Taxonomy" id="2607479"/>
    <lineage>
        <taxon>Bacteria</taxon>
        <taxon>Bacillati</taxon>
        <taxon>Actinomycetota</taxon>
        <taxon>Actinomycetes</taxon>
        <taxon>Micrococcales</taxon>
        <taxon>Promicromonosporaceae</taxon>
        <taxon>Xylanimonas</taxon>
    </lineage>
</organism>